<evidence type="ECO:0000256" key="4">
    <source>
        <dbReference type="ARBA" id="ARBA00023315"/>
    </source>
</evidence>
<evidence type="ECO:0000256" key="5">
    <source>
        <dbReference type="RuleBase" id="RU367021"/>
    </source>
</evidence>
<comment type="similarity">
    <text evidence="1 5">Belongs to the transferase hexapeptide repeat family.</text>
</comment>
<dbReference type="GO" id="GO:0008870">
    <property type="term" value="F:galactoside O-acetyltransferase activity"/>
    <property type="evidence" value="ECO:0007669"/>
    <property type="project" value="TreeGrafter"/>
</dbReference>
<dbReference type="InterPro" id="IPR011004">
    <property type="entry name" value="Trimer_LpxA-like_sf"/>
</dbReference>
<dbReference type="Pfam" id="PF12464">
    <property type="entry name" value="Mac"/>
    <property type="match status" value="1"/>
</dbReference>
<dbReference type="SUPFAM" id="SSF51161">
    <property type="entry name" value="Trimeric LpxA-like enzymes"/>
    <property type="match status" value="1"/>
</dbReference>
<dbReference type="AlphaFoldDB" id="A0AAW6DDE3"/>
<evidence type="ECO:0000256" key="3">
    <source>
        <dbReference type="ARBA" id="ARBA00022737"/>
    </source>
</evidence>
<evidence type="ECO:0000313" key="8">
    <source>
        <dbReference type="Proteomes" id="UP001212160"/>
    </source>
</evidence>
<evidence type="ECO:0000256" key="1">
    <source>
        <dbReference type="ARBA" id="ARBA00007274"/>
    </source>
</evidence>
<name>A0AAW6DDE3_MEDGN</name>
<feature type="domain" description="Maltose/galactoside acetyltransferase" evidence="6">
    <location>
        <begin position="19"/>
        <end position="58"/>
    </location>
</feature>
<accession>A0AAW6DDE3</accession>
<comment type="caution">
    <text evidence="7">The sequence shown here is derived from an EMBL/GenBank/DDBJ whole genome shotgun (WGS) entry which is preliminary data.</text>
</comment>
<dbReference type="EMBL" id="JAQMLA010000015">
    <property type="protein sequence ID" value="MDB8686413.1"/>
    <property type="molecule type" value="Genomic_DNA"/>
</dbReference>
<dbReference type="PANTHER" id="PTHR43017:SF1">
    <property type="entry name" value="ACETYLTRANSFERASE YJL218W-RELATED"/>
    <property type="match status" value="1"/>
</dbReference>
<sequence>MSFLEMFAKGGEFKASEYPEFFGTMIECQKLCRKYNLLDVDDMNTQNQMIKQMFGKTGKQFFVMQPFQCGFGKNIEIGNNFFMNSNCTILDAAKVTFGDNIWIGPNCAFYTSGHCPNPKKRIEGWTYAYPITVENNVYVGGNVLVVASKEGGITIGENSVIAAGSVVTKDVPANVLVAGNPAKIIHNL</sequence>
<keyword evidence="3" id="KW-0677">Repeat</keyword>
<keyword evidence="4 5" id="KW-0012">Acyltransferase</keyword>
<protein>
    <recommendedName>
        <fullName evidence="5">Acetyltransferase</fullName>
        <ecNumber evidence="5">2.3.1.-</ecNumber>
    </recommendedName>
</protein>
<dbReference type="Gene3D" id="2.160.10.10">
    <property type="entry name" value="Hexapeptide repeat proteins"/>
    <property type="match status" value="1"/>
</dbReference>
<proteinExistence type="inferred from homology"/>
<gene>
    <name evidence="7" type="ORF">PNW85_06970</name>
</gene>
<reference evidence="7" key="1">
    <citation type="submission" date="2023-01" db="EMBL/GenBank/DDBJ databases">
        <title>Human gut microbiome strain richness.</title>
        <authorList>
            <person name="Chen-Liaw A."/>
        </authorList>
    </citation>
    <scope>NUCLEOTIDE SEQUENCE</scope>
    <source>
        <strain evidence="7">RTP21484st1_H11_RTP21484_190118</strain>
    </source>
</reference>
<dbReference type="InterPro" id="IPR039369">
    <property type="entry name" value="LacA-like"/>
</dbReference>
<organism evidence="7 8">
    <name type="scientific">Mediterraneibacter gnavus</name>
    <name type="common">Ruminococcus gnavus</name>
    <dbReference type="NCBI Taxonomy" id="33038"/>
    <lineage>
        <taxon>Bacteria</taxon>
        <taxon>Bacillati</taxon>
        <taxon>Bacillota</taxon>
        <taxon>Clostridia</taxon>
        <taxon>Lachnospirales</taxon>
        <taxon>Lachnospiraceae</taxon>
        <taxon>Mediterraneibacter</taxon>
    </lineage>
</organism>
<dbReference type="PANTHER" id="PTHR43017">
    <property type="entry name" value="GALACTOSIDE O-ACETYLTRANSFERASE"/>
    <property type="match status" value="1"/>
</dbReference>
<dbReference type="CDD" id="cd03357">
    <property type="entry name" value="LbH_MAT_GAT"/>
    <property type="match status" value="1"/>
</dbReference>
<dbReference type="InterPro" id="IPR024688">
    <property type="entry name" value="Mac_dom"/>
</dbReference>
<evidence type="ECO:0000259" key="6">
    <source>
        <dbReference type="Pfam" id="PF12464"/>
    </source>
</evidence>
<dbReference type="RefSeq" id="WP_272107790.1">
    <property type="nucleotide sequence ID" value="NZ_JAQMLA010000015.1"/>
</dbReference>
<dbReference type="InterPro" id="IPR001451">
    <property type="entry name" value="Hexapep"/>
</dbReference>
<dbReference type="Proteomes" id="UP001212160">
    <property type="component" value="Unassembled WGS sequence"/>
</dbReference>
<dbReference type="Pfam" id="PF14602">
    <property type="entry name" value="Hexapep_2"/>
    <property type="match status" value="1"/>
</dbReference>
<dbReference type="FunFam" id="2.160.10.10:FF:000025">
    <property type="entry name" value="Hexapeptide-repeat containing-acetyltransferase"/>
    <property type="match status" value="1"/>
</dbReference>
<evidence type="ECO:0000256" key="2">
    <source>
        <dbReference type="ARBA" id="ARBA00022679"/>
    </source>
</evidence>
<evidence type="ECO:0000313" key="7">
    <source>
        <dbReference type="EMBL" id="MDB8686413.1"/>
    </source>
</evidence>
<keyword evidence="2 5" id="KW-0808">Transferase</keyword>
<dbReference type="EC" id="2.3.1.-" evidence="5"/>